<reference evidence="1" key="1">
    <citation type="journal article" date="2020" name="Stud. Mycol.">
        <title>101 Dothideomycetes genomes: a test case for predicting lifestyles and emergence of pathogens.</title>
        <authorList>
            <person name="Haridas S."/>
            <person name="Albert R."/>
            <person name="Binder M."/>
            <person name="Bloem J."/>
            <person name="Labutti K."/>
            <person name="Salamov A."/>
            <person name="Andreopoulos B."/>
            <person name="Baker S."/>
            <person name="Barry K."/>
            <person name="Bills G."/>
            <person name="Bluhm B."/>
            <person name="Cannon C."/>
            <person name="Castanera R."/>
            <person name="Culley D."/>
            <person name="Daum C."/>
            <person name="Ezra D."/>
            <person name="Gonzalez J."/>
            <person name="Henrissat B."/>
            <person name="Kuo A."/>
            <person name="Liang C."/>
            <person name="Lipzen A."/>
            <person name="Lutzoni F."/>
            <person name="Magnuson J."/>
            <person name="Mondo S."/>
            <person name="Nolan M."/>
            <person name="Ohm R."/>
            <person name="Pangilinan J."/>
            <person name="Park H.-J."/>
            <person name="Ramirez L."/>
            <person name="Alfaro M."/>
            <person name="Sun H."/>
            <person name="Tritt A."/>
            <person name="Yoshinaga Y."/>
            <person name="Zwiers L.-H."/>
            <person name="Turgeon B."/>
            <person name="Goodwin S."/>
            <person name="Spatafora J."/>
            <person name="Crous P."/>
            <person name="Grigoriev I."/>
        </authorList>
    </citation>
    <scope>NUCLEOTIDE SEQUENCE</scope>
    <source>
        <strain evidence="1">CBS 113818</strain>
    </source>
</reference>
<sequence length="357" mass="41550">MADQWSSSFFCLPRELRDQIYDCLFRGCSLTFFNNDVRPDLGVTFHFFYQYNGTRQHQNLPRWLFACKQILNEGLEQWYRGASCSPCFCNPNNGRTLAGAYAAAFCKLDRVQSFDGPVLTPDFSADWDYFLWPSLPGRSKQRSQTIVPRMSEHWVSYAVLDCFFRYLQQHPDHPAKQIKFSLMITPSEYLTHGIEAVNLSYFETLGPRFDRVVFRIVCPYTSSQGNPAWLQPAGWPHLHANASIFPKLQHEAVRVGKSLVGATNSIGWHVRDYLEPMRKSNDEIIPNAFEWHIEVTRRSLQQSGQGQMQHEGLQYCRLEHRRQQRREYDYFRPLQTGAQALITSWVCDETGETMSLF</sequence>
<proteinExistence type="predicted"/>
<organism evidence="1 2">
    <name type="scientific">Ophiobolus disseminans</name>
    <dbReference type="NCBI Taxonomy" id="1469910"/>
    <lineage>
        <taxon>Eukaryota</taxon>
        <taxon>Fungi</taxon>
        <taxon>Dikarya</taxon>
        <taxon>Ascomycota</taxon>
        <taxon>Pezizomycotina</taxon>
        <taxon>Dothideomycetes</taxon>
        <taxon>Pleosporomycetidae</taxon>
        <taxon>Pleosporales</taxon>
        <taxon>Pleosporineae</taxon>
        <taxon>Phaeosphaeriaceae</taxon>
        <taxon>Ophiobolus</taxon>
    </lineage>
</organism>
<dbReference type="EMBL" id="MU006225">
    <property type="protein sequence ID" value="KAF2826993.1"/>
    <property type="molecule type" value="Genomic_DNA"/>
</dbReference>
<keyword evidence="2" id="KW-1185">Reference proteome</keyword>
<dbReference type="AlphaFoldDB" id="A0A6A7A1K1"/>
<gene>
    <name evidence="1" type="ORF">CC86DRAFT_455569</name>
</gene>
<name>A0A6A7A1K1_9PLEO</name>
<accession>A0A6A7A1K1</accession>
<dbReference type="Proteomes" id="UP000799424">
    <property type="component" value="Unassembled WGS sequence"/>
</dbReference>
<protein>
    <submittedName>
        <fullName evidence="1">Uncharacterized protein</fullName>
    </submittedName>
</protein>
<evidence type="ECO:0000313" key="1">
    <source>
        <dbReference type="EMBL" id="KAF2826993.1"/>
    </source>
</evidence>
<evidence type="ECO:0000313" key="2">
    <source>
        <dbReference type="Proteomes" id="UP000799424"/>
    </source>
</evidence>
<dbReference type="OrthoDB" id="3799620at2759"/>